<keyword evidence="4" id="KW-1185">Reference proteome</keyword>
<dbReference type="InterPro" id="IPR011234">
    <property type="entry name" value="Fumarylacetoacetase-like_C"/>
</dbReference>
<proteinExistence type="predicted"/>
<dbReference type="GO" id="GO:0004334">
    <property type="term" value="F:fumarylacetoacetase activity"/>
    <property type="evidence" value="ECO:0007669"/>
    <property type="project" value="UniProtKB-EC"/>
</dbReference>
<dbReference type="SUPFAM" id="SSF56529">
    <property type="entry name" value="FAH"/>
    <property type="match status" value="1"/>
</dbReference>
<organism evidence="3 4">
    <name type="scientific">Brevundimonas bullata</name>
    <dbReference type="NCBI Taxonomy" id="13160"/>
    <lineage>
        <taxon>Bacteria</taxon>
        <taxon>Pseudomonadati</taxon>
        <taxon>Pseudomonadota</taxon>
        <taxon>Alphaproteobacteria</taxon>
        <taxon>Caulobacterales</taxon>
        <taxon>Caulobacteraceae</taxon>
        <taxon>Brevundimonas</taxon>
    </lineage>
</organism>
<evidence type="ECO:0000313" key="3">
    <source>
        <dbReference type="EMBL" id="MBB4796611.1"/>
    </source>
</evidence>
<dbReference type="Pfam" id="PF18288">
    <property type="entry name" value="FAA_hydro_N_2"/>
    <property type="match status" value="1"/>
</dbReference>
<dbReference type="AlphaFoldDB" id="A0A7W7ILK0"/>
<evidence type="ECO:0000313" key="4">
    <source>
        <dbReference type="Proteomes" id="UP000539957"/>
    </source>
</evidence>
<evidence type="ECO:0000259" key="2">
    <source>
        <dbReference type="Pfam" id="PF18288"/>
    </source>
</evidence>
<name>A0A7W7ILK0_9CAUL</name>
<dbReference type="Pfam" id="PF01557">
    <property type="entry name" value="FAA_hydrolase"/>
    <property type="match status" value="1"/>
</dbReference>
<dbReference type="Proteomes" id="UP000539957">
    <property type="component" value="Unassembled WGS sequence"/>
</dbReference>
<dbReference type="RefSeq" id="WP_184266307.1">
    <property type="nucleotide sequence ID" value="NZ_JACHKY010000001.1"/>
</dbReference>
<dbReference type="Gene3D" id="3.90.850.10">
    <property type="entry name" value="Fumarylacetoacetase-like, C-terminal domain"/>
    <property type="match status" value="1"/>
</dbReference>
<comment type="caution">
    <text evidence="3">The sequence shown here is derived from an EMBL/GenBank/DDBJ whole genome shotgun (WGS) entry which is preliminary data.</text>
</comment>
<dbReference type="InterPro" id="IPR041072">
    <property type="entry name" value="FAA_hydro_N"/>
</dbReference>
<dbReference type="InterPro" id="IPR036663">
    <property type="entry name" value="Fumarylacetoacetase_C_sf"/>
</dbReference>
<accession>A0A7W7ILK0</accession>
<protein>
    <submittedName>
        <fullName evidence="3">Fumarylacetoacetate (FAA) hydrolase</fullName>
        <ecNumber evidence="3">3.7.1.2</ecNumber>
    </submittedName>
</protein>
<dbReference type="EMBL" id="JACHKY010000001">
    <property type="protein sequence ID" value="MBB4796611.1"/>
    <property type="molecule type" value="Genomic_DNA"/>
</dbReference>
<dbReference type="PANTHER" id="PTHR43211:SF1">
    <property type="entry name" value="BLL6422 PROTEIN"/>
    <property type="match status" value="1"/>
</dbReference>
<sequence length="335" mass="35897">MKLASLKHGRDGRLVVVSKDLNWFTDAFLIAPTLQAALDDWDRCEPLLRALAESLEHEAVPRGRFHERDAAAPLPRAYQWADGSAYVNHVELVRKARGAEMPATFWTDPLMYQGGSDQFMGPRDAIPLKDEAWGCDLEAEIVVVTGDVPLGATRDEALASIRLVGLVNDVSLRNLIPGELAKGFGFVQSKPASALSPVFVTPDELGDRWKDGKLSGELLVQLNGAEFGKADAGVDMTFDFGVLIAHLAKTRALIAGSIIGSGTVSNKDADGGPGKPVAEGGLGYSCIAEVRTVETILTGEAKTPFLKHGDTVRIEMLDDGRHTIFGAIEQTVAPA</sequence>
<reference evidence="3 4" key="1">
    <citation type="submission" date="2020-08" db="EMBL/GenBank/DDBJ databases">
        <title>Functional genomics of gut bacteria from endangered species of beetles.</title>
        <authorList>
            <person name="Carlos-Shanley C."/>
        </authorList>
    </citation>
    <scope>NUCLEOTIDE SEQUENCE [LARGE SCALE GENOMIC DNA]</scope>
    <source>
        <strain evidence="3 4">S00123</strain>
    </source>
</reference>
<evidence type="ECO:0000259" key="1">
    <source>
        <dbReference type="Pfam" id="PF01557"/>
    </source>
</evidence>
<keyword evidence="3" id="KW-0378">Hydrolase</keyword>
<feature type="domain" description="Fumarylacetoacetase N-terminal" evidence="2">
    <location>
        <begin position="1"/>
        <end position="76"/>
    </location>
</feature>
<gene>
    <name evidence="3" type="ORF">HNP32_000325</name>
</gene>
<dbReference type="EC" id="3.7.1.2" evidence="3"/>
<feature type="domain" description="Fumarylacetoacetase-like C-terminal" evidence="1">
    <location>
        <begin position="80"/>
        <end position="332"/>
    </location>
</feature>
<dbReference type="PANTHER" id="PTHR43211">
    <property type="entry name" value="FUMARYLACETOACETATE HYDROLASE"/>
    <property type="match status" value="1"/>
</dbReference>